<name>A0ABR0E1L4_ZASCE</name>
<sequence>MATEQEDVANSTYGPAMSPQIFQQKWLGKIRNIFHAVSEDINSESFIPAATCELLSTQYRHLYHFHRQAEDLALDFAAFPEEPPPPASFNRSGPVIATVNPFTAAARMRLSIDCYLDWFKALKHGKRIGELTWQQLPRSVRDYVNDMLEERTKMEEDGRWGKSEELRAQARGTKRHD</sequence>
<dbReference type="EMBL" id="JAXOVC010000012">
    <property type="protein sequence ID" value="KAK4495224.1"/>
    <property type="molecule type" value="Genomic_DNA"/>
</dbReference>
<reference evidence="2 3" key="1">
    <citation type="journal article" date="2023" name="G3 (Bethesda)">
        <title>A chromosome-level genome assembly of Zasmidium syzygii isolated from banana leaves.</title>
        <authorList>
            <person name="van Westerhoven A.C."/>
            <person name="Mehrabi R."/>
            <person name="Talebi R."/>
            <person name="Steentjes M.B.F."/>
            <person name="Corcolon B."/>
            <person name="Chong P.A."/>
            <person name="Kema G.H.J."/>
            <person name="Seidl M.F."/>
        </authorList>
    </citation>
    <scope>NUCLEOTIDE SEQUENCE [LARGE SCALE GENOMIC DNA]</scope>
    <source>
        <strain evidence="2 3">P124</strain>
    </source>
</reference>
<evidence type="ECO:0000313" key="3">
    <source>
        <dbReference type="Proteomes" id="UP001305779"/>
    </source>
</evidence>
<dbReference type="Proteomes" id="UP001305779">
    <property type="component" value="Unassembled WGS sequence"/>
</dbReference>
<gene>
    <name evidence="2" type="ORF">PRZ48_013553</name>
</gene>
<feature type="region of interest" description="Disordered" evidence="1">
    <location>
        <begin position="153"/>
        <end position="177"/>
    </location>
</feature>
<organism evidence="2 3">
    <name type="scientific">Zasmidium cellare</name>
    <name type="common">Wine cellar mold</name>
    <name type="synonym">Racodium cellare</name>
    <dbReference type="NCBI Taxonomy" id="395010"/>
    <lineage>
        <taxon>Eukaryota</taxon>
        <taxon>Fungi</taxon>
        <taxon>Dikarya</taxon>
        <taxon>Ascomycota</taxon>
        <taxon>Pezizomycotina</taxon>
        <taxon>Dothideomycetes</taxon>
        <taxon>Dothideomycetidae</taxon>
        <taxon>Mycosphaerellales</taxon>
        <taxon>Mycosphaerellaceae</taxon>
        <taxon>Zasmidium</taxon>
    </lineage>
</organism>
<proteinExistence type="predicted"/>
<comment type="caution">
    <text evidence="2">The sequence shown here is derived from an EMBL/GenBank/DDBJ whole genome shotgun (WGS) entry which is preliminary data.</text>
</comment>
<accession>A0ABR0E1L4</accession>
<feature type="compositionally biased region" description="Basic and acidic residues" evidence="1">
    <location>
        <begin position="153"/>
        <end position="168"/>
    </location>
</feature>
<evidence type="ECO:0000313" key="2">
    <source>
        <dbReference type="EMBL" id="KAK4495224.1"/>
    </source>
</evidence>
<protein>
    <submittedName>
        <fullName evidence="2">Uncharacterized protein</fullName>
    </submittedName>
</protein>
<keyword evidence="3" id="KW-1185">Reference proteome</keyword>
<evidence type="ECO:0000256" key="1">
    <source>
        <dbReference type="SAM" id="MobiDB-lite"/>
    </source>
</evidence>